<dbReference type="RefSeq" id="WP_188358289.1">
    <property type="nucleotide sequence ID" value="NZ_BMCX01000002.1"/>
</dbReference>
<dbReference type="InterPro" id="IPR045598">
    <property type="entry name" value="DUF6457"/>
</dbReference>
<reference evidence="1 2" key="1">
    <citation type="submission" date="2019-01" db="EMBL/GenBank/DDBJ databases">
        <authorList>
            <person name="Ruckert C."/>
            <person name="Busche T."/>
            <person name="Kalinowski J."/>
        </authorList>
    </citation>
    <scope>NUCLEOTIDE SEQUENCE [LARGE SCALE GENOMIC DNA]</scope>
    <source>
        <strain evidence="1 2">136/3</strain>
    </source>
</reference>
<dbReference type="Proteomes" id="UP000288929">
    <property type="component" value="Chromosome"/>
</dbReference>
<dbReference type="Pfam" id="PF20058">
    <property type="entry name" value="DUF6457"/>
    <property type="match status" value="1"/>
</dbReference>
<dbReference type="AlphaFoldDB" id="A0A410WAX2"/>
<keyword evidence="2" id="KW-1185">Reference proteome</keyword>
<accession>A0A410WAX2</accession>
<name>A0A410WAX2_9CORY</name>
<dbReference type="Gene3D" id="1.20.970.10">
    <property type="entry name" value="Transferase, Pyrimidine Nucleoside Phosphorylase, Chain C"/>
    <property type="match status" value="1"/>
</dbReference>
<protein>
    <submittedName>
        <fullName evidence="1">Uncharacterized protein</fullName>
    </submittedName>
</protein>
<proteinExistence type="predicted"/>
<organism evidence="1 2">
    <name type="scientific">Corynebacterium pelargi</name>
    <dbReference type="NCBI Taxonomy" id="1471400"/>
    <lineage>
        <taxon>Bacteria</taxon>
        <taxon>Bacillati</taxon>
        <taxon>Actinomycetota</taxon>
        <taxon>Actinomycetes</taxon>
        <taxon>Mycobacteriales</taxon>
        <taxon>Corynebacteriaceae</taxon>
        <taxon>Corynebacterium</taxon>
    </lineage>
</organism>
<evidence type="ECO:0000313" key="1">
    <source>
        <dbReference type="EMBL" id="QAU53076.1"/>
    </source>
</evidence>
<gene>
    <name evidence="1" type="ORF">CPELA_09105</name>
</gene>
<sequence>MAQDLSSTYEWVTRLAQAFDIDVEAARAVVPALLDLTRDIAHQQARPAAPLSAFLVGLAAKDASVEEIEALIEKARELL</sequence>
<dbReference type="EMBL" id="CP035299">
    <property type="protein sequence ID" value="QAU53076.1"/>
    <property type="molecule type" value="Genomic_DNA"/>
</dbReference>
<dbReference type="KEGG" id="cpeg:CPELA_09105"/>
<evidence type="ECO:0000313" key="2">
    <source>
        <dbReference type="Proteomes" id="UP000288929"/>
    </source>
</evidence>